<evidence type="ECO:0000313" key="9">
    <source>
        <dbReference type="Proteomes" id="UP000681340"/>
    </source>
</evidence>
<feature type="transmembrane region" description="Helical" evidence="7">
    <location>
        <begin position="18"/>
        <end position="38"/>
    </location>
</feature>
<comment type="subcellular location">
    <subcellularLocation>
        <location evidence="1">Cell membrane</location>
    </subcellularLocation>
</comment>
<protein>
    <recommendedName>
        <fullName evidence="10">MmpS family membrane protein</fullName>
    </recommendedName>
</protein>
<keyword evidence="5 7" id="KW-1133">Transmembrane helix</keyword>
<proteinExistence type="inferred from homology"/>
<evidence type="ECO:0000256" key="2">
    <source>
        <dbReference type="ARBA" id="ARBA00007531"/>
    </source>
</evidence>
<evidence type="ECO:0000256" key="7">
    <source>
        <dbReference type="SAM" id="Phobius"/>
    </source>
</evidence>
<keyword evidence="3" id="KW-1003">Cell membrane</keyword>
<evidence type="ECO:0000256" key="4">
    <source>
        <dbReference type="ARBA" id="ARBA00022692"/>
    </source>
</evidence>
<keyword evidence="6 7" id="KW-0472">Membrane</keyword>
<name>A0A919SPN3_9ACTN</name>
<comment type="caution">
    <text evidence="8">The sequence shown here is derived from an EMBL/GenBank/DDBJ whole genome shotgun (WGS) entry which is preliminary data.</text>
</comment>
<sequence length="157" mass="16941">MGATAQNRLWRRRRRSTLVVGIAVVLVVATAAVVWVYGRQAIPEAGAPQPSASVATTPSRAPRVAAVTYEVSGEGRVDIWYTDPARTETTTLLNQQLPWRVELAPHAVSFVQITARRTKNGFEGQPVRALVDGVEVCNGTNVGGYMKSTCSELVPPL</sequence>
<dbReference type="Gene3D" id="2.60.40.2880">
    <property type="entry name" value="MmpS1-5, C-terminal soluble domain"/>
    <property type="match status" value="1"/>
</dbReference>
<dbReference type="InterPro" id="IPR038468">
    <property type="entry name" value="MmpS_C"/>
</dbReference>
<dbReference type="GO" id="GO:0005886">
    <property type="term" value="C:plasma membrane"/>
    <property type="evidence" value="ECO:0007669"/>
    <property type="project" value="UniProtKB-SubCell"/>
</dbReference>
<evidence type="ECO:0000256" key="3">
    <source>
        <dbReference type="ARBA" id="ARBA00022475"/>
    </source>
</evidence>
<gene>
    <name evidence="8" type="ORF">Aau02nite_65320</name>
</gene>
<keyword evidence="4 7" id="KW-0812">Transmembrane</keyword>
<evidence type="ECO:0000256" key="6">
    <source>
        <dbReference type="ARBA" id="ARBA00023136"/>
    </source>
</evidence>
<evidence type="ECO:0008006" key="10">
    <source>
        <dbReference type="Google" id="ProtNLM"/>
    </source>
</evidence>
<dbReference type="AlphaFoldDB" id="A0A919SPN3"/>
<dbReference type="InterPro" id="IPR008693">
    <property type="entry name" value="MmpS"/>
</dbReference>
<evidence type="ECO:0000256" key="5">
    <source>
        <dbReference type="ARBA" id="ARBA00022989"/>
    </source>
</evidence>
<evidence type="ECO:0000256" key="1">
    <source>
        <dbReference type="ARBA" id="ARBA00004236"/>
    </source>
</evidence>
<organism evidence="8 9">
    <name type="scientific">Actinoplanes auranticolor</name>
    <dbReference type="NCBI Taxonomy" id="47988"/>
    <lineage>
        <taxon>Bacteria</taxon>
        <taxon>Bacillati</taxon>
        <taxon>Actinomycetota</taxon>
        <taxon>Actinomycetes</taxon>
        <taxon>Micromonosporales</taxon>
        <taxon>Micromonosporaceae</taxon>
        <taxon>Actinoplanes</taxon>
    </lineage>
</organism>
<keyword evidence="9" id="KW-1185">Reference proteome</keyword>
<dbReference type="Proteomes" id="UP000681340">
    <property type="component" value="Unassembled WGS sequence"/>
</dbReference>
<dbReference type="EMBL" id="BOQL01000056">
    <property type="protein sequence ID" value="GIM75319.1"/>
    <property type="molecule type" value="Genomic_DNA"/>
</dbReference>
<dbReference type="Pfam" id="PF05423">
    <property type="entry name" value="Mycobact_memb"/>
    <property type="match status" value="1"/>
</dbReference>
<reference evidence="8" key="1">
    <citation type="submission" date="2021-03" db="EMBL/GenBank/DDBJ databases">
        <title>Whole genome shotgun sequence of Actinoplanes auranticolor NBRC 12245.</title>
        <authorList>
            <person name="Komaki H."/>
            <person name="Tamura T."/>
        </authorList>
    </citation>
    <scope>NUCLEOTIDE SEQUENCE</scope>
    <source>
        <strain evidence="8">NBRC 12245</strain>
    </source>
</reference>
<accession>A0A919SPN3</accession>
<evidence type="ECO:0000313" key="8">
    <source>
        <dbReference type="EMBL" id="GIM75319.1"/>
    </source>
</evidence>
<comment type="similarity">
    <text evidence="2">Belongs to the MmpS family.</text>
</comment>